<reference evidence="4 5" key="1">
    <citation type="journal article" date="2018" name="PLoS Genet.">
        <title>Population sequencing reveals clonal diversity and ancestral inbreeding in the grapevine cultivar Chardonnay.</title>
        <authorList>
            <person name="Roach M.J."/>
            <person name="Johnson D.L."/>
            <person name="Bohlmann J."/>
            <person name="van Vuuren H.J."/>
            <person name="Jones S.J."/>
            <person name="Pretorius I.S."/>
            <person name="Schmidt S.A."/>
            <person name="Borneman A.R."/>
        </authorList>
    </citation>
    <scope>NUCLEOTIDE SEQUENCE [LARGE SCALE GENOMIC DNA]</scope>
    <source>
        <strain evidence="5">cv. Chardonnay</strain>
        <tissue evidence="4">Leaf</tissue>
    </source>
</reference>
<evidence type="ECO:0000256" key="2">
    <source>
        <dbReference type="ARBA" id="ARBA00022679"/>
    </source>
</evidence>
<protein>
    <submittedName>
        <fullName evidence="4">UDP-glycosyltransferase 88F3</fullName>
    </submittedName>
</protein>
<evidence type="ECO:0000256" key="3">
    <source>
        <dbReference type="SAM" id="Phobius"/>
    </source>
</evidence>
<dbReference type="Gene3D" id="3.40.50.2000">
    <property type="entry name" value="Glycogen Phosphorylase B"/>
    <property type="match status" value="2"/>
</dbReference>
<proteinExistence type="inferred from homology"/>
<dbReference type="PANTHER" id="PTHR48048:SF20">
    <property type="entry name" value="GLYCOSYLTRANSFERASE"/>
    <property type="match status" value="1"/>
</dbReference>
<accession>A0A438C4J0</accession>
<dbReference type="FunFam" id="3.40.50.2000:FF:000056">
    <property type="entry name" value="Glycosyltransferase"/>
    <property type="match status" value="1"/>
</dbReference>
<gene>
    <name evidence="4" type="primary">UGT88F3_18</name>
    <name evidence="4" type="ORF">CK203_111876</name>
</gene>
<keyword evidence="3" id="KW-1133">Transmembrane helix</keyword>
<dbReference type="PANTHER" id="PTHR48048">
    <property type="entry name" value="GLYCOSYLTRANSFERASE"/>
    <property type="match status" value="1"/>
</dbReference>
<evidence type="ECO:0000313" key="5">
    <source>
        <dbReference type="Proteomes" id="UP000288805"/>
    </source>
</evidence>
<dbReference type="InterPro" id="IPR002213">
    <property type="entry name" value="UDP_glucos_trans"/>
</dbReference>
<organism evidence="4 5">
    <name type="scientific">Vitis vinifera</name>
    <name type="common">Grape</name>
    <dbReference type="NCBI Taxonomy" id="29760"/>
    <lineage>
        <taxon>Eukaryota</taxon>
        <taxon>Viridiplantae</taxon>
        <taxon>Streptophyta</taxon>
        <taxon>Embryophyta</taxon>
        <taxon>Tracheophyta</taxon>
        <taxon>Spermatophyta</taxon>
        <taxon>Magnoliopsida</taxon>
        <taxon>eudicotyledons</taxon>
        <taxon>Gunneridae</taxon>
        <taxon>Pentapetalae</taxon>
        <taxon>rosids</taxon>
        <taxon>Vitales</taxon>
        <taxon>Vitaceae</taxon>
        <taxon>Viteae</taxon>
        <taxon>Vitis</taxon>
    </lineage>
</organism>
<dbReference type="GO" id="GO:0035251">
    <property type="term" value="F:UDP-glucosyltransferase activity"/>
    <property type="evidence" value="ECO:0007669"/>
    <property type="project" value="InterPro"/>
</dbReference>
<dbReference type="Pfam" id="PF00201">
    <property type="entry name" value="UDPGT"/>
    <property type="match status" value="1"/>
</dbReference>
<evidence type="ECO:0000256" key="1">
    <source>
        <dbReference type="ARBA" id="ARBA00009995"/>
    </source>
</evidence>
<dbReference type="AlphaFoldDB" id="A0A438C4J0"/>
<name>A0A438C4J0_VITVI</name>
<dbReference type="CDD" id="cd03784">
    <property type="entry name" value="GT1_Gtf-like"/>
    <property type="match status" value="1"/>
</dbReference>
<keyword evidence="2 4" id="KW-0808">Transferase</keyword>
<comment type="caution">
    <text evidence="4">The sequence shown here is derived from an EMBL/GenBank/DDBJ whole genome shotgun (WGS) entry which is preliminary data.</text>
</comment>
<keyword evidence="3" id="KW-0472">Membrane</keyword>
<dbReference type="EMBL" id="QGNW01002549">
    <property type="protein sequence ID" value="RVW18145.1"/>
    <property type="molecule type" value="Genomic_DNA"/>
</dbReference>
<dbReference type="InterPro" id="IPR050481">
    <property type="entry name" value="UDP-glycosyltransf_plant"/>
</dbReference>
<keyword evidence="3" id="KW-0812">Transmembrane</keyword>
<dbReference type="Proteomes" id="UP000288805">
    <property type="component" value="Unassembled WGS sequence"/>
</dbReference>
<sequence>MKDAIVLYPAPGIGHLVSMVELGKLILSRYDCEFSIIVLLTTGPFDSPATTSYIDRISQTTSSISFHRFPYLPFTASPTLSRLANMFEFLSLNDYNVPQSLQQLSEASSIRAVILDSFCTSAFPLARGLGIPTYFFTAFSAAALAAILYLPTIHKQTTKSFKDLPTTVFHIPGLPPLLATHMIEPLLDREDRIALMAITNGECVTDGPSPSVYCIGPLIADAGEDAPTHKHDCLSWLDQQPSRSVVFLCFGSRGSFSREQVKEIANGLERSGERFLWAVKSPPADEKRKEIRDEIVVWDDFDLDDIMPEGFLDRTKDRGMVVKSWVPQVAVLRHQSVGGFVTHCGWNSVLEAVSAGSANGGMASPRRTTPE</sequence>
<dbReference type="SUPFAM" id="SSF53756">
    <property type="entry name" value="UDP-Glycosyltransferase/glycogen phosphorylase"/>
    <property type="match status" value="1"/>
</dbReference>
<feature type="transmembrane region" description="Helical" evidence="3">
    <location>
        <begin position="129"/>
        <end position="150"/>
    </location>
</feature>
<comment type="similarity">
    <text evidence="1">Belongs to the UDP-glycosyltransferase family.</text>
</comment>
<evidence type="ECO:0000313" key="4">
    <source>
        <dbReference type="EMBL" id="RVW18145.1"/>
    </source>
</evidence>